<accession>A0AA86PJ53</accession>
<dbReference type="Proteomes" id="UP001642409">
    <property type="component" value="Unassembled WGS sequence"/>
</dbReference>
<comment type="caution">
    <text evidence="1">The sequence shown here is derived from an EMBL/GenBank/DDBJ whole genome shotgun (WGS) entry which is preliminary data.</text>
</comment>
<reference evidence="2 3" key="2">
    <citation type="submission" date="2024-07" db="EMBL/GenBank/DDBJ databases">
        <authorList>
            <person name="Akdeniz Z."/>
        </authorList>
    </citation>
    <scope>NUCLEOTIDE SEQUENCE [LARGE SCALE GENOMIC DNA]</scope>
</reference>
<sequence>MWSKASSLLGFLAGRAEISWQEEEGILNLANCQKAMNKFIKPGQLPDKYVYIRYIRHQGRYFSTHSSASITLRLIPLRLSINLLINCCYFHLYISGCIISVQIMPILIKVSLFMLPRKNEAVQRWKKLKRRSKLAEFIVSARIMLSVSRITGLVCQMLKRQSIQSVLPFGLVLKYSRKIIQDCFPSVGLTEFTCHLFAQSSKSLIICIGILRIEAQQKLTNLVVQYFYSRASILASIDLDLSILALSIACQISIQTASLAAMTKFWQT</sequence>
<gene>
    <name evidence="2" type="ORF">HINF_LOCUS25725</name>
    <name evidence="1" type="ORF">HINF_LOCUS28355</name>
</gene>
<dbReference type="EMBL" id="CATOUU010000681">
    <property type="protein sequence ID" value="CAI9940710.1"/>
    <property type="molecule type" value="Genomic_DNA"/>
</dbReference>
<protein>
    <submittedName>
        <fullName evidence="2">Hypothetical_protein</fullName>
    </submittedName>
</protein>
<evidence type="ECO:0000313" key="2">
    <source>
        <dbReference type="EMBL" id="CAL6016890.1"/>
    </source>
</evidence>
<evidence type="ECO:0000313" key="3">
    <source>
        <dbReference type="Proteomes" id="UP001642409"/>
    </source>
</evidence>
<keyword evidence="3" id="KW-1185">Reference proteome</keyword>
<dbReference type="EMBL" id="CAXDID020000077">
    <property type="protein sequence ID" value="CAL6016890.1"/>
    <property type="molecule type" value="Genomic_DNA"/>
</dbReference>
<dbReference type="AlphaFoldDB" id="A0AA86PJ53"/>
<proteinExistence type="predicted"/>
<evidence type="ECO:0000313" key="1">
    <source>
        <dbReference type="EMBL" id="CAI9940710.1"/>
    </source>
</evidence>
<name>A0AA86PJ53_9EUKA</name>
<reference evidence="1" key="1">
    <citation type="submission" date="2023-06" db="EMBL/GenBank/DDBJ databases">
        <authorList>
            <person name="Kurt Z."/>
        </authorList>
    </citation>
    <scope>NUCLEOTIDE SEQUENCE</scope>
</reference>
<organism evidence="1">
    <name type="scientific">Hexamita inflata</name>
    <dbReference type="NCBI Taxonomy" id="28002"/>
    <lineage>
        <taxon>Eukaryota</taxon>
        <taxon>Metamonada</taxon>
        <taxon>Diplomonadida</taxon>
        <taxon>Hexamitidae</taxon>
        <taxon>Hexamitinae</taxon>
        <taxon>Hexamita</taxon>
    </lineage>
</organism>